<dbReference type="PANTHER" id="PTHR10953">
    <property type="entry name" value="UBIQUITIN-ACTIVATING ENZYME E1"/>
    <property type="match status" value="1"/>
</dbReference>
<dbReference type="Gene3D" id="3.40.50.720">
    <property type="entry name" value="NAD(P)-binding Rossmann-like Domain"/>
    <property type="match status" value="1"/>
</dbReference>
<feature type="domain" description="THIF-type NAD/FAD binding fold" evidence="2">
    <location>
        <begin position="9"/>
        <end position="244"/>
    </location>
</feature>
<dbReference type="CDD" id="cd00757">
    <property type="entry name" value="ThiF_MoeB_HesA_family"/>
    <property type="match status" value="1"/>
</dbReference>
<dbReference type="PANTHER" id="PTHR10953:SF240">
    <property type="entry name" value="SULFUR CARRIER PROTEIN THIS ADENYLYLTRANSFERASE"/>
    <property type="match status" value="1"/>
</dbReference>
<dbReference type="GO" id="GO:0008641">
    <property type="term" value="F:ubiquitin-like modifier activating enzyme activity"/>
    <property type="evidence" value="ECO:0007669"/>
    <property type="project" value="InterPro"/>
</dbReference>
<dbReference type="GeneID" id="303187408"/>
<proteinExistence type="inferred from homology"/>
<dbReference type="InterPro" id="IPR045886">
    <property type="entry name" value="ThiF/MoeB/HesA"/>
</dbReference>
<organism evidence="3 4">
    <name type="scientific">Vibrio casei</name>
    <dbReference type="NCBI Taxonomy" id="673372"/>
    <lineage>
        <taxon>Bacteria</taxon>
        <taxon>Pseudomonadati</taxon>
        <taxon>Pseudomonadota</taxon>
        <taxon>Gammaproteobacteria</taxon>
        <taxon>Vibrionales</taxon>
        <taxon>Vibrionaceae</taxon>
        <taxon>Vibrio</taxon>
    </lineage>
</organism>
<dbReference type="AlphaFoldDB" id="A0A368LKC9"/>
<evidence type="ECO:0000259" key="2">
    <source>
        <dbReference type="Pfam" id="PF00899"/>
    </source>
</evidence>
<sequence>MNDLQFQRYQRQIMVPEVGESGQELLLASKILIVGCGGLGSSVALYLASAGVGQLVVADGDCVESSNLQRQVIYREFDIGVNKAKATVNQIKQLNSSNKVRSVESFLESDRLNLEVMMADVVLDCSDNFPTRQAVNKACVESGTPLISGSAIGWVGQLMTFDFRQSKQPCYHCAVPYQDDSAGLKCSENGVIGPVVGTLGNLQALEAIKLITQNAKLKPNVLNLFDGQSLTWQKFNISVDPSCPICSHL</sequence>
<accession>A0A368LKC9</accession>
<dbReference type="InterPro" id="IPR035985">
    <property type="entry name" value="Ubiquitin-activating_enz"/>
</dbReference>
<keyword evidence="4" id="KW-1185">Reference proteome</keyword>
<dbReference type="Pfam" id="PF00899">
    <property type="entry name" value="ThiF"/>
    <property type="match status" value="1"/>
</dbReference>
<evidence type="ECO:0000313" key="3">
    <source>
        <dbReference type="EMBL" id="RCS72246.1"/>
    </source>
</evidence>
<dbReference type="Proteomes" id="UP000252479">
    <property type="component" value="Unassembled WGS sequence"/>
</dbReference>
<gene>
    <name evidence="3" type="ORF">CIK83_00680</name>
</gene>
<dbReference type="SUPFAM" id="SSF69572">
    <property type="entry name" value="Activating enzymes of the ubiquitin-like proteins"/>
    <property type="match status" value="1"/>
</dbReference>
<dbReference type="EMBL" id="QPGL01000001">
    <property type="protein sequence ID" value="RCS72246.1"/>
    <property type="molecule type" value="Genomic_DNA"/>
</dbReference>
<comment type="caution">
    <text evidence="3">The sequence shown here is derived from an EMBL/GenBank/DDBJ whole genome shotgun (WGS) entry which is preliminary data.</text>
</comment>
<dbReference type="FunFam" id="3.40.50.720:FF:000080">
    <property type="entry name" value="Thiazole biosynthesis adenylyltransferase ThiF"/>
    <property type="match status" value="1"/>
</dbReference>
<dbReference type="GO" id="GO:0016779">
    <property type="term" value="F:nucleotidyltransferase activity"/>
    <property type="evidence" value="ECO:0007669"/>
    <property type="project" value="TreeGrafter"/>
</dbReference>
<comment type="similarity">
    <text evidence="1">Belongs to the HesA/MoeB/ThiF family.</text>
</comment>
<dbReference type="InterPro" id="IPR000594">
    <property type="entry name" value="ThiF_NAD_FAD-bd"/>
</dbReference>
<dbReference type="GO" id="GO:0008146">
    <property type="term" value="F:sulfotransferase activity"/>
    <property type="evidence" value="ECO:0007669"/>
    <property type="project" value="TreeGrafter"/>
</dbReference>
<evidence type="ECO:0000256" key="1">
    <source>
        <dbReference type="ARBA" id="ARBA00009919"/>
    </source>
</evidence>
<reference evidence="3 4" key="1">
    <citation type="journal article" date="2017" name="Elife">
        <title>Extensive horizontal gene transfer in cheese-associated bacteria.</title>
        <authorList>
            <person name="Bonham K.S."/>
            <person name="Wolfe B.E."/>
            <person name="Dutton R.J."/>
        </authorList>
    </citation>
    <scope>NUCLEOTIDE SEQUENCE [LARGE SCALE GENOMIC DNA]</scope>
    <source>
        <strain evidence="3 4">JB196</strain>
    </source>
</reference>
<dbReference type="GO" id="GO:0005829">
    <property type="term" value="C:cytosol"/>
    <property type="evidence" value="ECO:0007669"/>
    <property type="project" value="TreeGrafter"/>
</dbReference>
<evidence type="ECO:0000313" key="4">
    <source>
        <dbReference type="Proteomes" id="UP000252479"/>
    </source>
</evidence>
<dbReference type="OrthoDB" id="9804286at2"/>
<dbReference type="RefSeq" id="WP_086957787.1">
    <property type="nucleotide sequence ID" value="NZ_AP018680.1"/>
</dbReference>
<protein>
    <submittedName>
        <fullName evidence="3">HesA/MoeB/ThiF family protein</fullName>
    </submittedName>
</protein>
<name>A0A368LKC9_9VIBR</name>
<dbReference type="GO" id="GO:0004792">
    <property type="term" value="F:thiosulfate-cyanide sulfurtransferase activity"/>
    <property type="evidence" value="ECO:0007669"/>
    <property type="project" value="TreeGrafter"/>
</dbReference>